<evidence type="ECO:0000256" key="1">
    <source>
        <dbReference type="ARBA" id="ARBA00022679"/>
    </source>
</evidence>
<dbReference type="GO" id="GO:0004674">
    <property type="term" value="F:protein serine/threonine kinase activity"/>
    <property type="evidence" value="ECO:0007669"/>
    <property type="project" value="UniProtKB-EC"/>
</dbReference>
<reference evidence="9 10" key="1">
    <citation type="submission" date="2020-07" db="EMBL/GenBank/DDBJ databases">
        <title>Genomic Encyclopedia of Type Strains, Phase IV (KMG-V): Genome sequencing to study the core and pangenomes of soil and plant-associated prokaryotes.</title>
        <authorList>
            <person name="Whitman W."/>
        </authorList>
    </citation>
    <scope>NUCLEOTIDE SEQUENCE [LARGE SCALE GENOMIC DNA]</scope>
    <source>
        <strain evidence="9 10">RH2WT43</strain>
    </source>
</reference>
<evidence type="ECO:0000313" key="9">
    <source>
        <dbReference type="EMBL" id="MBA8889687.1"/>
    </source>
</evidence>
<dbReference type="InterPro" id="IPR011009">
    <property type="entry name" value="Kinase-like_dom_sf"/>
</dbReference>
<evidence type="ECO:0000256" key="4">
    <source>
        <dbReference type="ARBA" id="ARBA00022840"/>
    </source>
</evidence>
<dbReference type="Gene3D" id="1.10.510.10">
    <property type="entry name" value="Transferase(Phosphotransferase) domain 1"/>
    <property type="match status" value="1"/>
</dbReference>
<evidence type="ECO:0000259" key="8">
    <source>
        <dbReference type="PROSITE" id="PS50011"/>
    </source>
</evidence>
<protein>
    <submittedName>
        <fullName evidence="9">Serine/threonine-protein kinase</fullName>
        <ecNumber evidence="9">2.7.11.1</ecNumber>
    </submittedName>
</protein>
<evidence type="ECO:0000256" key="2">
    <source>
        <dbReference type="ARBA" id="ARBA00022741"/>
    </source>
</evidence>
<dbReference type="SUPFAM" id="SSF48452">
    <property type="entry name" value="TPR-like"/>
    <property type="match status" value="3"/>
</dbReference>
<dbReference type="PROSITE" id="PS00107">
    <property type="entry name" value="PROTEIN_KINASE_ATP"/>
    <property type="match status" value="1"/>
</dbReference>
<dbReference type="Proteomes" id="UP000550401">
    <property type="component" value="Unassembled WGS sequence"/>
</dbReference>
<dbReference type="Pfam" id="PF00069">
    <property type="entry name" value="Pkinase"/>
    <property type="match status" value="1"/>
</dbReference>
<feature type="binding site" evidence="6">
    <location>
        <position position="113"/>
    </location>
    <ligand>
        <name>ATP</name>
        <dbReference type="ChEBI" id="CHEBI:30616"/>
    </ligand>
</feature>
<dbReference type="PROSITE" id="PS00108">
    <property type="entry name" value="PROTEIN_KINASE_ST"/>
    <property type="match status" value="1"/>
</dbReference>
<proteinExistence type="predicted"/>
<keyword evidence="2 6" id="KW-0547">Nucleotide-binding</keyword>
<dbReference type="EC" id="2.7.11.1" evidence="9"/>
<evidence type="ECO:0000256" key="7">
    <source>
        <dbReference type="SAM" id="Phobius"/>
    </source>
</evidence>
<dbReference type="EMBL" id="JACGXL010000007">
    <property type="protein sequence ID" value="MBA8889687.1"/>
    <property type="molecule type" value="Genomic_DNA"/>
</dbReference>
<keyword evidence="7" id="KW-1133">Transmembrane helix</keyword>
<accession>A0A839EY96</accession>
<dbReference type="Pfam" id="PF13181">
    <property type="entry name" value="TPR_8"/>
    <property type="match status" value="1"/>
</dbReference>
<feature type="repeat" description="TPR" evidence="5">
    <location>
        <begin position="545"/>
        <end position="578"/>
    </location>
</feature>
<feature type="repeat" description="TPR" evidence="5">
    <location>
        <begin position="588"/>
        <end position="621"/>
    </location>
</feature>
<dbReference type="GO" id="GO:0005524">
    <property type="term" value="F:ATP binding"/>
    <property type="evidence" value="ECO:0007669"/>
    <property type="project" value="UniProtKB-UniRule"/>
</dbReference>
<dbReference type="InterPro" id="IPR019734">
    <property type="entry name" value="TPR_rpt"/>
</dbReference>
<dbReference type="Pfam" id="PF13374">
    <property type="entry name" value="TPR_10"/>
    <property type="match status" value="1"/>
</dbReference>
<gene>
    <name evidence="9" type="ORF">FHW12_003933</name>
</gene>
<dbReference type="PROSITE" id="PS50005">
    <property type="entry name" value="TPR"/>
    <property type="match status" value="3"/>
</dbReference>
<dbReference type="InterPro" id="IPR017441">
    <property type="entry name" value="Protein_kinase_ATP_BS"/>
</dbReference>
<feature type="transmembrane region" description="Helical" evidence="7">
    <location>
        <begin position="369"/>
        <end position="390"/>
    </location>
</feature>
<name>A0A839EY96_9GAMM</name>
<dbReference type="AlphaFoldDB" id="A0A839EY96"/>
<dbReference type="RefSeq" id="WP_182532719.1">
    <property type="nucleotide sequence ID" value="NZ_JACGXL010000007.1"/>
</dbReference>
<dbReference type="PANTHER" id="PTHR43289:SF34">
    <property type="entry name" value="SERINE_THREONINE-PROTEIN KINASE YBDM-RELATED"/>
    <property type="match status" value="1"/>
</dbReference>
<organism evidence="9 10">
    <name type="scientific">Dokdonella fugitiva</name>
    <dbReference type="NCBI Taxonomy" id="328517"/>
    <lineage>
        <taxon>Bacteria</taxon>
        <taxon>Pseudomonadati</taxon>
        <taxon>Pseudomonadota</taxon>
        <taxon>Gammaproteobacteria</taxon>
        <taxon>Lysobacterales</taxon>
        <taxon>Rhodanobacteraceae</taxon>
        <taxon>Dokdonella</taxon>
    </lineage>
</organism>
<evidence type="ECO:0000256" key="3">
    <source>
        <dbReference type="ARBA" id="ARBA00022777"/>
    </source>
</evidence>
<keyword evidence="3 9" id="KW-0418">Kinase</keyword>
<dbReference type="PROSITE" id="PS50011">
    <property type="entry name" value="PROTEIN_KINASE_DOM"/>
    <property type="match status" value="1"/>
</dbReference>
<dbReference type="SMART" id="SM00028">
    <property type="entry name" value="TPR"/>
    <property type="match status" value="5"/>
</dbReference>
<keyword evidence="4 6" id="KW-0067">ATP-binding</keyword>
<keyword evidence="5" id="KW-0802">TPR repeat</keyword>
<dbReference type="InterPro" id="IPR000719">
    <property type="entry name" value="Prot_kinase_dom"/>
</dbReference>
<dbReference type="Gene3D" id="1.25.40.10">
    <property type="entry name" value="Tetratricopeptide repeat domain"/>
    <property type="match status" value="2"/>
</dbReference>
<dbReference type="SMART" id="SM00220">
    <property type="entry name" value="S_TKc"/>
    <property type="match status" value="1"/>
</dbReference>
<dbReference type="InterPro" id="IPR011990">
    <property type="entry name" value="TPR-like_helical_dom_sf"/>
</dbReference>
<keyword evidence="10" id="KW-1185">Reference proteome</keyword>
<feature type="domain" description="Protein kinase" evidence="8">
    <location>
        <begin position="82"/>
        <end position="345"/>
    </location>
</feature>
<comment type="caution">
    <text evidence="9">The sequence shown here is derived from an EMBL/GenBank/DDBJ whole genome shotgun (WGS) entry which is preliminary data.</text>
</comment>
<dbReference type="Pfam" id="PF13424">
    <property type="entry name" value="TPR_12"/>
    <property type="match status" value="2"/>
</dbReference>
<keyword evidence="7" id="KW-0812">Transmembrane</keyword>
<dbReference type="InterPro" id="IPR008271">
    <property type="entry name" value="Ser/Thr_kinase_AS"/>
</dbReference>
<dbReference type="CDD" id="cd14014">
    <property type="entry name" value="STKc_PknB_like"/>
    <property type="match status" value="1"/>
</dbReference>
<dbReference type="Gene3D" id="3.30.200.20">
    <property type="entry name" value="Phosphorylase Kinase, domain 1"/>
    <property type="match status" value="1"/>
</dbReference>
<evidence type="ECO:0000313" key="10">
    <source>
        <dbReference type="Proteomes" id="UP000550401"/>
    </source>
</evidence>
<evidence type="ECO:0000256" key="6">
    <source>
        <dbReference type="PROSITE-ProRule" id="PRU10141"/>
    </source>
</evidence>
<keyword evidence="1 9" id="KW-0808">Transferase</keyword>
<sequence>MTEAARPGFVEVRRLFDLVCDLAPDQRRRRYEEEGADAATIAEIESLLACEDRDTVLRAPVLRALGAMPETELAEGDRLGVWRLLRRLGSGGMGAVHLAERADGHFEQQAAIKLIRGLPGSDTLVHFARERQILATLQHPHIARLLDGGATPGGQPYLVMEYVEGEAIDAYCRDHRLDLRARLALFRAVCDAVQFAHQRLIVHCDLKPSNVLVRADGTPVLLDFGIARALDRPRAVEADGYFTPGYASPEQLAGETLTTASDVYALGLVLFELVTGRKPRVDAADRTVARLAQAQVRPSELADDVPWRARLAGDLDAIVLRATAAQAAARYLSARELGEDVQRFLEHRPVRARAATLRYRAARLLRRRWPVALAAACALLVLGAFTWRLALENARARAAEREAKRQAATAERVSDFLVSVFDTSNPRLNAEHRDITAREVLDEGAARIERDLDDAPQVKAHLLDVLATAYRHLGQPKPSIALFRAAAELYLDPRVDEPLKAAEALSQLAVVYANNAYPATDVEAAARRALALRTEHAPDDARALADSWNTLGLAFEAQDRYEEAEAALRKGLDLRRTLPLDKPGDGIASSLHNLGLVAAKRADYAHALDYYREALALKQKQFGEHHPDYQVTLQGYARALSDAGQPAQAVALFERNIALCAELYGERSAKSADAHNVLGYSLQDLGRFADAIAQYREAMRIHADVSGRDSAAYAVPLNNLATACEDTGDYGAAIPLYEESLRTRRRTLPDGNRLVLRADYNLARALVRAGRLREAKAPLDRAIEGMRAHFGEDDLNTAKCEITLGEWQLASGSSADAAKTVQVLLHSRAPLTPLVRARREALEAGVALVAHDASTALDHRRAALDAVRAKYGEAHPYIAEFALAYAAALSDAGREAEARALVQPLRAMIESTFVEASPVRTALARWH</sequence>
<feature type="repeat" description="TPR" evidence="5">
    <location>
        <begin position="672"/>
        <end position="705"/>
    </location>
</feature>
<dbReference type="PANTHER" id="PTHR43289">
    <property type="entry name" value="MITOGEN-ACTIVATED PROTEIN KINASE KINASE KINASE 20-RELATED"/>
    <property type="match status" value="1"/>
</dbReference>
<evidence type="ECO:0000256" key="5">
    <source>
        <dbReference type="PROSITE-ProRule" id="PRU00339"/>
    </source>
</evidence>
<dbReference type="SUPFAM" id="SSF56112">
    <property type="entry name" value="Protein kinase-like (PK-like)"/>
    <property type="match status" value="1"/>
</dbReference>
<keyword evidence="7" id="KW-0472">Membrane</keyword>